<reference evidence="2" key="1">
    <citation type="submission" date="2019-10" db="EMBL/GenBank/DDBJ databases">
        <authorList>
            <consortium name="DOE Joint Genome Institute"/>
            <person name="Kuo A."/>
            <person name="Miyauchi S."/>
            <person name="Kiss E."/>
            <person name="Drula E."/>
            <person name="Kohler A."/>
            <person name="Sanchez-Garcia M."/>
            <person name="Andreopoulos B."/>
            <person name="Barry K.W."/>
            <person name="Bonito G."/>
            <person name="Buee M."/>
            <person name="Carver A."/>
            <person name="Chen C."/>
            <person name="Cichocki N."/>
            <person name="Clum A."/>
            <person name="Culley D."/>
            <person name="Crous P.W."/>
            <person name="Fauchery L."/>
            <person name="Girlanda M."/>
            <person name="Hayes R."/>
            <person name="Keri Z."/>
            <person name="LaButti K."/>
            <person name="Lipzen A."/>
            <person name="Lombard V."/>
            <person name="Magnuson J."/>
            <person name="Maillard F."/>
            <person name="Morin E."/>
            <person name="Murat C."/>
            <person name="Nolan M."/>
            <person name="Ohm R."/>
            <person name="Pangilinan J."/>
            <person name="Pereira M."/>
            <person name="Perotto S."/>
            <person name="Peter M."/>
            <person name="Riley R."/>
            <person name="Sitrit Y."/>
            <person name="Stielow B."/>
            <person name="Szollosi G."/>
            <person name="Zifcakova L."/>
            <person name="Stursova M."/>
            <person name="Spatafora J.W."/>
            <person name="Tedersoo L."/>
            <person name="Vaario L.-M."/>
            <person name="Yamada A."/>
            <person name="Yan M."/>
            <person name="Wang P."/>
            <person name="Xu J."/>
            <person name="Bruns T."/>
            <person name="Baldrian P."/>
            <person name="Vilgalys R."/>
            <person name="Henrissat B."/>
            <person name="Grigoriev I.V."/>
            <person name="Hibbett D."/>
            <person name="Nagy L.G."/>
            <person name="Martin F.M."/>
        </authorList>
    </citation>
    <scope>NUCLEOTIDE SEQUENCE</scope>
    <source>
        <strain evidence="2">Prilba</strain>
    </source>
</reference>
<protein>
    <submittedName>
        <fullName evidence="2">Uncharacterized protein</fullName>
    </submittedName>
</protein>
<evidence type="ECO:0000313" key="2">
    <source>
        <dbReference type="EMBL" id="KAF8471465.1"/>
    </source>
</evidence>
<evidence type="ECO:0000313" key="3">
    <source>
        <dbReference type="Proteomes" id="UP000759537"/>
    </source>
</evidence>
<comment type="caution">
    <text evidence="2">The sequence shown here is derived from an EMBL/GenBank/DDBJ whole genome shotgun (WGS) entry which is preliminary data.</text>
</comment>
<name>A0A9P5JYD5_9AGAM</name>
<feature type="region of interest" description="Disordered" evidence="1">
    <location>
        <begin position="28"/>
        <end position="48"/>
    </location>
</feature>
<sequence>MIPIGEGSAALASREIWAGIGTASGPQLLGGHRSPQARQRRPATPPSYSELRMSSQDLVAISVSATTAIYSTIPRRGTDPFGAQSFSLIESGASYTWRPITSYCHYGIISSSRSAVKVVGSFPVTIWSCPFALFPEFEDMNKAVRVMSFNAQTMPGRATRSSPLAPSGSFFRPKKSSLECPSAGNEGIISQGTGTSENATLSDSTGSLRSDTNG</sequence>
<reference evidence="2" key="2">
    <citation type="journal article" date="2020" name="Nat. Commun.">
        <title>Large-scale genome sequencing of mycorrhizal fungi provides insights into the early evolution of symbiotic traits.</title>
        <authorList>
            <person name="Miyauchi S."/>
            <person name="Kiss E."/>
            <person name="Kuo A."/>
            <person name="Drula E."/>
            <person name="Kohler A."/>
            <person name="Sanchez-Garcia M."/>
            <person name="Morin E."/>
            <person name="Andreopoulos B."/>
            <person name="Barry K.W."/>
            <person name="Bonito G."/>
            <person name="Buee M."/>
            <person name="Carver A."/>
            <person name="Chen C."/>
            <person name="Cichocki N."/>
            <person name="Clum A."/>
            <person name="Culley D."/>
            <person name="Crous P.W."/>
            <person name="Fauchery L."/>
            <person name="Girlanda M."/>
            <person name="Hayes R.D."/>
            <person name="Keri Z."/>
            <person name="LaButti K."/>
            <person name="Lipzen A."/>
            <person name="Lombard V."/>
            <person name="Magnuson J."/>
            <person name="Maillard F."/>
            <person name="Murat C."/>
            <person name="Nolan M."/>
            <person name="Ohm R.A."/>
            <person name="Pangilinan J."/>
            <person name="Pereira M.F."/>
            <person name="Perotto S."/>
            <person name="Peter M."/>
            <person name="Pfister S."/>
            <person name="Riley R."/>
            <person name="Sitrit Y."/>
            <person name="Stielow J.B."/>
            <person name="Szollosi G."/>
            <person name="Zifcakova L."/>
            <person name="Stursova M."/>
            <person name="Spatafora J.W."/>
            <person name="Tedersoo L."/>
            <person name="Vaario L.M."/>
            <person name="Yamada A."/>
            <person name="Yan M."/>
            <person name="Wang P."/>
            <person name="Xu J."/>
            <person name="Bruns T."/>
            <person name="Baldrian P."/>
            <person name="Vilgalys R."/>
            <person name="Dunand C."/>
            <person name="Henrissat B."/>
            <person name="Grigoriev I.V."/>
            <person name="Hibbett D."/>
            <person name="Nagy L.G."/>
            <person name="Martin F.M."/>
        </authorList>
    </citation>
    <scope>NUCLEOTIDE SEQUENCE</scope>
    <source>
        <strain evidence="2">Prilba</strain>
    </source>
</reference>
<feature type="region of interest" description="Disordered" evidence="1">
    <location>
        <begin position="155"/>
        <end position="214"/>
    </location>
</feature>
<gene>
    <name evidence="2" type="ORF">DFH94DRAFT_684908</name>
</gene>
<organism evidence="2 3">
    <name type="scientific">Russula ochroleuca</name>
    <dbReference type="NCBI Taxonomy" id="152965"/>
    <lineage>
        <taxon>Eukaryota</taxon>
        <taxon>Fungi</taxon>
        <taxon>Dikarya</taxon>
        <taxon>Basidiomycota</taxon>
        <taxon>Agaricomycotina</taxon>
        <taxon>Agaricomycetes</taxon>
        <taxon>Russulales</taxon>
        <taxon>Russulaceae</taxon>
        <taxon>Russula</taxon>
    </lineage>
</organism>
<accession>A0A9P5JYD5</accession>
<evidence type="ECO:0000256" key="1">
    <source>
        <dbReference type="SAM" id="MobiDB-lite"/>
    </source>
</evidence>
<proteinExistence type="predicted"/>
<dbReference type="Proteomes" id="UP000759537">
    <property type="component" value="Unassembled WGS sequence"/>
</dbReference>
<keyword evidence="3" id="KW-1185">Reference proteome</keyword>
<feature type="compositionally biased region" description="Polar residues" evidence="1">
    <location>
        <begin position="155"/>
        <end position="164"/>
    </location>
</feature>
<dbReference type="AlphaFoldDB" id="A0A9P5JYD5"/>
<feature type="compositionally biased region" description="Polar residues" evidence="1">
    <location>
        <begin position="188"/>
        <end position="214"/>
    </location>
</feature>
<dbReference type="EMBL" id="WHVB01000023">
    <property type="protein sequence ID" value="KAF8471465.1"/>
    <property type="molecule type" value="Genomic_DNA"/>
</dbReference>